<dbReference type="SUPFAM" id="SSF55447">
    <property type="entry name" value="CO dehydrogenase flavoprotein C-terminal domain-like"/>
    <property type="match status" value="1"/>
</dbReference>
<dbReference type="Pfam" id="PF03450">
    <property type="entry name" value="CO_deh_flav_C"/>
    <property type="match status" value="1"/>
</dbReference>
<reference evidence="5 6" key="1">
    <citation type="submission" date="2017-07" db="EMBL/GenBank/DDBJ databases">
        <title>The complete genome sequence of Bacillus mesonae strain H20-5, an efficient strain improving plant abiotic stress resistance.</title>
        <authorList>
            <person name="Kim S.Y."/>
            <person name="Song H."/>
            <person name="Sang M.K."/>
            <person name="Weon H.-Y."/>
            <person name="Song J."/>
        </authorList>
    </citation>
    <scope>NUCLEOTIDE SEQUENCE [LARGE SCALE GENOMIC DNA]</scope>
    <source>
        <strain evidence="5 6">H20-5</strain>
    </source>
</reference>
<dbReference type="PANTHER" id="PTHR42659:SF2">
    <property type="entry name" value="XANTHINE DEHYDROGENASE SUBUNIT C-RELATED"/>
    <property type="match status" value="1"/>
</dbReference>
<evidence type="ECO:0000313" key="6">
    <source>
        <dbReference type="Proteomes" id="UP000282892"/>
    </source>
</evidence>
<accession>A0A3T0I0C9</accession>
<dbReference type="InterPro" id="IPR016169">
    <property type="entry name" value="FAD-bd_PCMH_sub2"/>
</dbReference>
<dbReference type="KEGG" id="nmk:CHR53_17215"/>
<keyword evidence="2" id="KW-0274">FAD</keyword>
<name>A0A3T0I0C9_9BACI</name>
<dbReference type="InterPro" id="IPR005107">
    <property type="entry name" value="CO_DH_flav_C"/>
</dbReference>
<dbReference type="STRING" id="1193713.GCA_001636315_00274"/>
<dbReference type="AlphaFoldDB" id="A0A3T0I0C9"/>
<dbReference type="Pfam" id="PF00941">
    <property type="entry name" value="FAD_binding_5"/>
    <property type="match status" value="1"/>
</dbReference>
<dbReference type="InterPro" id="IPR016167">
    <property type="entry name" value="FAD-bd_PCMH_sub1"/>
</dbReference>
<dbReference type="EMBL" id="CP022572">
    <property type="protein sequence ID" value="AZU62861.1"/>
    <property type="molecule type" value="Genomic_DNA"/>
</dbReference>
<dbReference type="Gene3D" id="3.30.465.10">
    <property type="match status" value="1"/>
</dbReference>
<keyword evidence="6" id="KW-1185">Reference proteome</keyword>
<evidence type="ECO:0000313" key="5">
    <source>
        <dbReference type="EMBL" id="AZU62861.1"/>
    </source>
</evidence>
<dbReference type="Proteomes" id="UP000282892">
    <property type="component" value="Chromosome"/>
</dbReference>
<dbReference type="InterPro" id="IPR036683">
    <property type="entry name" value="CO_DH_flav_C_dom_sf"/>
</dbReference>
<feature type="domain" description="FAD-binding PCMH-type" evidence="4">
    <location>
        <begin position="1"/>
        <end position="177"/>
    </location>
</feature>
<dbReference type="Gene3D" id="3.30.390.50">
    <property type="entry name" value="CO dehydrogenase flavoprotein, C-terminal domain"/>
    <property type="match status" value="1"/>
</dbReference>
<evidence type="ECO:0000259" key="4">
    <source>
        <dbReference type="PROSITE" id="PS51387"/>
    </source>
</evidence>
<gene>
    <name evidence="5" type="ORF">CHR53_17215</name>
</gene>
<dbReference type="InterPro" id="IPR016166">
    <property type="entry name" value="FAD-bd_PCMH"/>
</dbReference>
<dbReference type="GO" id="GO:0016491">
    <property type="term" value="F:oxidoreductase activity"/>
    <property type="evidence" value="ECO:0007669"/>
    <property type="project" value="UniProtKB-KW"/>
</dbReference>
<dbReference type="InterPro" id="IPR051312">
    <property type="entry name" value="Diverse_Substr_Oxidored"/>
</dbReference>
<dbReference type="RefSeq" id="WP_066383980.1">
    <property type="nucleotide sequence ID" value="NZ_CP022572.1"/>
</dbReference>
<evidence type="ECO:0000256" key="3">
    <source>
        <dbReference type="ARBA" id="ARBA00023002"/>
    </source>
</evidence>
<dbReference type="PANTHER" id="PTHR42659">
    <property type="entry name" value="XANTHINE DEHYDROGENASE SUBUNIT C-RELATED"/>
    <property type="match status" value="1"/>
</dbReference>
<proteinExistence type="predicted"/>
<dbReference type="GO" id="GO:0071949">
    <property type="term" value="F:FAD binding"/>
    <property type="evidence" value="ECO:0007669"/>
    <property type="project" value="InterPro"/>
</dbReference>
<evidence type="ECO:0000256" key="1">
    <source>
        <dbReference type="ARBA" id="ARBA00022630"/>
    </source>
</evidence>
<dbReference type="SMART" id="SM01092">
    <property type="entry name" value="CO_deh_flav_C"/>
    <property type="match status" value="1"/>
</dbReference>
<evidence type="ECO:0000256" key="2">
    <source>
        <dbReference type="ARBA" id="ARBA00022827"/>
    </source>
</evidence>
<organism evidence="5 6">
    <name type="scientific">Neobacillus mesonae</name>
    <dbReference type="NCBI Taxonomy" id="1193713"/>
    <lineage>
        <taxon>Bacteria</taxon>
        <taxon>Bacillati</taxon>
        <taxon>Bacillota</taxon>
        <taxon>Bacilli</taxon>
        <taxon>Bacillales</taxon>
        <taxon>Bacillaceae</taxon>
        <taxon>Neobacillus</taxon>
    </lineage>
</organism>
<dbReference type="OrthoDB" id="9774454at2"/>
<keyword evidence="1" id="KW-0285">Flavoprotein</keyword>
<dbReference type="Gene3D" id="3.30.43.10">
    <property type="entry name" value="Uridine Diphospho-n-acetylenolpyruvylglucosamine Reductase, domain 2"/>
    <property type="match status" value="1"/>
</dbReference>
<dbReference type="InterPro" id="IPR036318">
    <property type="entry name" value="FAD-bd_PCMH-like_sf"/>
</dbReference>
<keyword evidence="3" id="KW-0560">Oxidoreductase</keyword>
<protein>
    <submittedName>
        <fullName evidence="5">Carbon monoxide dehydrogenase</fullName>
    </submittedName>
</protein>
<dbReference type="SUPFAM" id="SSF56176">
    <property type="entry name" value="FAD-binding/transporter-associated domain-like"/>
    <property type="match status" value="1"/>
</dbReference>
<dbReference type="InterPro" id="IPR002346">
    <property type="entry name" value="Mopterin_DH_FAD-bd"/>
</dbReference>
<dbReference type="PROSITE" id="PS51387">
    <property type="entry name" value="FAD_PCMH"/>
    <property type="match status" value="1"/>
</dbReference>
<sequence length="285" mass="30361">MIPTNFDYVRAASVPEAIQLLKNCKGEGKIIAGGHSLVPLMKFRITSPGTLIDISKIQELKGVKKEGGRLVIGALTTYAEALEDPLISTHIPVLADAIKQIGDLQVRNKGTIGGNIAHADPAADLPALALALDAFVYITGEDGDEKIPIQEFLFGPFITALPETSLVTAISFAIPPTEGKSSYLKYFHPASGYAVVGVAAVARKTVDGTINHIRIGITGSGDCAYRAESVEKFLLGKKAVPEIITEAALLAADDAEMGEDTFASSEYRKHLCQVYTERALRAVLI</sequence>